<evidence type="ECO:0000313" key="2">
    <source>
        <dbReference type="EMBL" id="KJL39076.1"/>
    </source>
</evidence>
<feature type="transmembrane region" description="Helical" evidence="1">
    <location>
        <begin position="159"/>
        <end position="181"/>
    </location>
</feature>
<keyword evidence="1" id="KW-0812">Transmembrane</keyword>
<dbReference type="PATRIC" id="fig|92835.4.peg.2202"/>
<dbReference type="EMBL" id="JYIZ01000052">
    <property type="protein sequence ID" value="KJL39076.1"/>
    <property type="molecule type" value="Genomic_DNA"/>
</dbReference>
<dbReference type="InterPro" id="IPR026898">
    <property type="entry name" value="PrsW"/>
</dbReference>
<dbReference type="AlphaFoldDB" id="A0A0M2H3V0"/>
<proteinExistence type="predicted"/>
<sequence>MTLDDGRPRPSLTPPQFASSLAQPSVAPATQIPAVAPGTQPVAAVAGGAVPVTGTRVRSAALWAAGALVLVLVVLVAYFLNALGAGASVIGMLLALVPLAGVLFAVRIIDRWEPEPFSLRAFAVAWGAIAAVGIALGVDLLLTIAIGNDGSPTREAMAAVVQAPIVEEVAKGIGVFLIFAAARRSFDGPVDGIVYGALVGAGFAFTENIQYFAISAIQGGATEAGATFFVRGILSPFAHVMFTSVTGFALGLAARRGASAGAAVGPWLAGLAGAIALHALWNGSAVFGDFFALYVVLQIPLFVVFILGIVALRREEARLTRNRLGEYAAAGWFTPQEADMLATPAGRKTGLAWARTLRGDRTAIMKQFIADATALAAARQRVITGRDPHAAADERALLESTARARQALFAL</sequence>
<name>A0A0M2H3V0_9MICO</name>
<protein>
    <recommendedName>
        <fullName evidence="4">Protease PrsW</fullName>
    </recommendedName>
</protein>
<feature type="transmembrane region" description="Helical" evidence="1">
    <location>
        <begin position="121"/>
        <end position="147"/>
    </location>
</feature>
<dbReference type="STRING" id="92835.RS81_02170"/>
<evidence type="ECO:0008006" key="4">
    <source>
        <dbReference type="Google" id="ProtNLM"/>
    </source>
</evidence>
<comment type="caution">
    <text evidence="2">The sequence shown here is derived from an EMBL/GenBank/DDBJ whole genome shotgun (WGS) entry which is preliminary data.</text>
</comment>
<gene>
    <name evidence="2" type="ORF">RS81_02170</name>
</gene>
<feature type="transmembrane region" description="Helical" evidence="1">
    <location>
        <begin position="233"/>
        <end position="253"/>
    </location>
</feature>
<feature type="transmembrane region" description="Helical" evidence="1">
    <location>
        <begin position="60"/>
        <end position="80"/>
    </location>
</feature>
<dbReference type="RefSeq" id="WP_045276107.1">
    <property type="nucleotide sequence ID" value="NZ_BAAAUP010000009.1"/>
</dbReference>
<dbReference type="Pfam" id="PF13367">
    <property type="entry name" value="PrsW-protease"/>
    <property type="match status" value="1"/>
</dbReference>
<feature type="transmembrane region" description="Helical" evidence="1">
    <location>
        <begin position="86"/>
        <end position="109"/>
    </location>
</feature>
<feature type="transmembrane region" description="Helical" evidence="1">
    <location>
        <begin position="260"/>
        <end position="279"/>
    </location>
</feature>
<feature type="transmembrane region" description="Helical" evidence="1">
    <location>
        <begin position="193"/>
        <end position="213"/>
    </location>
</feature>
<dbReference type="PANTHER" id="PTHR36844:SF1">
    <property type="entry name" value="PROTEASE PRSW"/>
    <property type="match status" value="1"/>
</dbReference>
<feature type="transmembrane region" description="Helical" evidence="1">
    <location>
        <begin position="291"/>
        <end position="312"/>
    </location>
</feature>
<keyword evidence="1" id="KW-1133">Transmembrane helix</keyword>
<organism evidence="2 3">
    <name type="scientific">Microbacterium terrae</name>
    <dbReference type="NCBI Taxonomy" id="69369"/>
    <lineage>
        <taxon>Bacteria</taxon>
        <taxon>Bacillati</taxon>
        <taxon>Actinomycetota</taxon>
        <taxon>Actinomycetes</taxon>
        <taxon>Micrococcales</taxon>
        <taxon>Microbacteriaceae</taxon>
        <taxon>Microbacterium</taxon>
    </lineage>
</organism>
<accession>A0A0M2H3V0</accession>
<reference evidence="2 3" key="1">
    <citation type="submission" date="2015-02" db="EMBL/GenBank/DDBJ databases">
        <title>Draft genome sequences of ten Microbacterium spp. with emphasis on heavy metal contaminated environments.</title>
        <authorList>
            <person name="Corretto E."/>
        </authorList>
    </citation>
    <scope>NUCLEOTIDE SEQUENCE [LARGE SCALE GENOMIC DNA]</scope>
    <source>
        <strain evidence="2 3">DSM 12510</strain>
    </source>
</reference>
<evidence type="ECO:0000256" key="1">
    <source>
        <dbReference type="SAM" id="Phobius"/>
    </source>
</evidence>
<dbReference type="GO" id="GO:0008233">
    <property type="term" value="F:peptidase activity"/>
    <property type="evidence" value="ECO:0007669"/>
    <property type="project" value="InterPro"/>
</dbReference>
<keyword evidence="1" id="KW-0472">Membrane</keyword>
<dbReference type="OrthoDB" id="9785431at2"/>
<dbReference type="Proteomes" id="UP000033956">
    <property type="component" value="Unassembled WGS sequence"/>
</dbReference>
<evidence type="ECO:0000313" key="3">
    <source>
        <dbReference type="Proteomes" id="UP000033956"/>
    </source>
</evidence>
<dbReference type="PANTHER" id="PTHR36844">
    <property type="entry name" value="PROTEASE PRSW"/>
    <property type="match status" value="1"/>
</dbReference>
<keyword evidence="3" id="KW-1185">Reference proteome</keyword>